<dbReference type="AlphaFoldDB" id="A0A1S3X2Z8"/>
<dbReference type="PANTHER" id="PTHR11439:SF455">
    <property type="entry name" value="RLK (RECEPTOR-LIKE PROTEIN KINASE) 8, PUTATIVE-RELATED"/>
    <property type="match status" value="1"/>
</dbReference>
<name>A0A1S3X2Z8_TOBAC</name>
<dbReference type="PaxDb" id="4097-A0A1S3X2Z8"/>
<dbReference type="STRING" id="4097.A0A1S3X2Z8"/>
<reference evidence="1" key="1">
    <citation type="submission" date="2025-08" db="UniProtKB">
        <authorList>
            <consortium name="RefSeq"/>
        </authorList>
    </citation>
    <scope>IDENTIFICATION</scope>
</reference>
<organism evidence="1">
    <name type="scientific">Nicotiana tabacum</name>
    <name type="common">Common tobacco</name>
    <dbReference type="NCBI Taxonomy" id="4097"/>
    <lineage>
        <taxon>Eukaryota</taxon>
        <taxon>Viridiplantae</taxon>
        <taxon>Streptophyta</taxon>
        <taxon>Embryophyta</taxon>
        <taxon>Tracheophyta</taxon>
        <taxon>Spermatophyta</taxon>
        <taxon>Magnoliopsida</taxon>
        <taxon>eudicotyledons</taxon>
        <taxon>Gunneridae</taxon>
        <taxon>Pentapetalae</taxon>
        <taxon>asterids</taxon>
        <taxon>lamiids</taxon>
        <taxon>Solanales</taxon>
        <taxon>Solanaceae</taxon>
        <taxon>Nicotianoideae</taxon>
        <taxon>Nicotianeae</taxon>
        <taxon>Nicotiana</taxon>
    </lineage>
</organism>
<gene>
    <name evidence="1" type="primary">LOC107760695</name>
</gene>
<evidence type="ECO:0000313" key="1">
    <source>
        <dbReference type="RefSeq" id="XP_016434272.1"/>
    </source>
</evidence>
<dbReference type="OrthoDB" id="1304232at2759"/>
<dbReference type="RefSeq" id="XP_016434272.1">
    <property type="nucleotide sequence ID" value="XM_016578786.1"/>
</dbReference>
<proteinExistence type="predicted"/>
<sequence length="137" mass="15278">MLDAKGVTTPLATSVILKLADGSAPTDQKQYRQLVGALQYLSITRPDIAFAVNRLSQFMHQPTHLHWQAAKRVLRYLKATSTLSFYLAPRALFDLITYSDFDWGSPISWSSKKQRTVARSSTEAEYKAIANAAAETN</sequence>
<protein>
    <submittedName>
        <fullName evidence="1">Uncharacterized mitochondrial protein AtMg00810-like</fullName>
    </submittedName>
</protein>
<dbReference type="InterPro" id="IPR043502">
    <property type="entry name" value="DNA/RNA_pol_sf"/>
</dbReference>
<dbReference type="PANTHER" id="PTHR11439">
    <property type="entry name" value="GAG-POL-RELATED RETROTRANSPOSON"/>
    <property type="match status" value="1"/>
</dbReference>
<dbReference type="OMA" id="CTELFAY"/>
<dbReference type="SUPFAM" id="SSF56672">
    <property type="entry name" value="DNA/RNA polymerases"/>
    <property type="match status" value="1"/>
</dbReference>
<dbReference type="KEGG" id="nta:107760695"/>
<accession>A0A1S3X2Z8</accession>